<dbReference type="OrthoDB" id="9795666at2"/>
<dbReference type="GO" id="GO:0003677">
    <property type="term" value="F:DNA binding"/>
    <property type="evidence" value="ECO:0007669"/>
    <property type="project" value="UniProtKB-KW"/>
</dbReference>
<evidence type="ECO:0000256" key="2">
    <source>
        <dbReference type="ARBA" id="ARBA00023015"/>
    </source>
</evidence>
<evidence type="ECO:0000313" key="8">
    <source>
        <dbReference type="Proteomes" id="UP000231134"/>
    </source>
</evidence>
<evidence type="ECO:0000256" key="1">
    <source>
        <dbReference type="ARBA" id="ARBA00010641"/>
    </source>
</evidence>
<dbReference type="PANTHER" id="PTHR43133">
    <property type="entry name" value="RNA POLYMERASE ECF-TYPE SIGMA FACTO"/>
    <property type="match status" value="1"/>
</dbReference>
<comment type="caution">
    <text evidence="7">The sequence shown here is derived from an EMBL/GenBank/DDBJ whole genome shotgun (WGS) entry which is preliminary data.</text>
</comment>
<protein>
    <submittedName>
        <fullName evidence="7">RNA polymerase sigma factor (Sigma-70 family)</fullName>
    </submittedName>
</protein>
<dbReference type="SUPFAM" id="SSF88946">
    <property type="entry name" value="Sigma2 domain of RNA polymerase sigma factors"/>
    <property type="match status" value="1"/>
</dbReference>
<dbReference type="InterPro" id="IPR013325">
    <property type="entry name" value="RNA_pol_sigma_r2"/>
</dbReference>
<keyword evidence="4" id="KW-0238">DNA-binding</keyword>
<dbReference type="Gene3D" id="1.10.10.10">
    <property type="entry name" value="Winged helix-like DNA-binding domain superfamily/Winged helix DNA-binding domain"/>
    <property type="match status" value="1"/>
</dbReference>
<evidence type="ECO:0000313" key="7">
    <source>
        <dbReference type="EMBL" id="PJJ40961.1"/>
    </source>
</evidence>
<sequence>MATIQGPVRNQDILNFWNRHRNQIYKLCSRKIRDDVPIQDLLQNVYIRLHTHFEDVCHLQNPGRWLYRVAENLCNDEFRHKMREQCVCESFYHYQVSRNAANQKQLFDEQDVNTLLDRISPNMGTLVDLHYLKGFSVHELSEMTGIKRSTVAKKICVSIGKMRENVVDSVKKS</sequence>
<gene>
    <name evidence="7" type="ORF">BGX16_0913</name>
</gene>
<dbReference type="InterPro" id="IPR036388">
    <property type="entry name" value="WH-like_DNA-bd_sf"/>
</dbReference>
<accession>A0A2M9A5H8</accession>
<keyword evidence="8" id="KW-1185">Reference proteome</keyword>
<comment type="similarity">
    <text evidence="1">Belongs to the sigma-70 factor family. ECF subfamily.</text>
</comment>
<dbReference type="InterPro" id="IPR014284">
    <property type="entry name" value="RNA_pol_sigma-70_dom"/>
</dbReference>
<evidence type="ECO:0000256" key="4">
    <source>
        <dbReference type="ARBA" id="ARBA00023125"/>
    </source>
</evidence>
<dbReference type="SUPFAM" id="SSF88659">
    <property type="entry name" value="Sigma3 and sigma4 domains of RNA polymerase sigma factors"/>
    <property type="match status" value="1"/>
</dbReference>
<dbReference type="AlphaFoldDB" id="A0A2M9A5H8"/>
<evidence type="ECO:0000256" key="3">
    <source>
        <dbReference type="ARBA" id="ARBA00023082"/>
    </source>
</evidence>
<evidence type="ECO:0000259" key="6">
    <source>
        <dbReference type="Pfam" id="PF04542"/>
    </source>
</evidence>
<dbReference type="InterPro" id="IPR007627">
    <property type="entry name" value="RNA_pol_sigma70_r2"/>
</dbReference>
<proteinExistence type="inferred from homology"/>
<keyword evidence="2" id="KW-0805">Transcription regulation</keyword>
<dbReference type="EMBL" id="PGEX01000001">
    <property type="protein sequence ID" value="PJJ40961.1"/>
    <property type="molecule type" value="Genomic_DNA"/>
</dbReference>
<dbReference type="GO" id="GO:0006352">
    <property type="term" value="P:DNA-templated transcription initiation"/>
    <property type="evidence" value="ECO:0007669"/>
    <property type="project" value="InterPro"/>
</dbReference>
<dbReference type="Gene3D" id="1.10.1740.10">
    <property type="match status" value="1"/>
</dbReference>
<organism evidence="7 8">
    <name type="scientific">Hallerella succinigenes</name>
    <dbReference type="NCBI Taxonomy" id="1896222"/>
    <lineage>
        <taxon>Bacteria</taxon>
        <taxon>Pseudomonadati</taxon>
        <taxon>Fibrobacterota</taxon>
        <taxon>Fibrobacteria</taxon>
        <taxon>Fibrobacterales</taxon>
        <taxon>Fibrobacteraceae</taxon>
        <taxon>Hallerella</taxon>
    </lineage>
</organism>
<reference evidence="7 8" key="1">
    <citation type="submission" date="2017-11" db="EMBL/GenBank/DDBJ databases">
        <title>Animal gut microbial communities from fecal samples from Wisconsin, USA.</title>
        <authorList>
            <person name="Neumann A."/>
        </authorList>
    </citation>
    <scope>NUCLEOTIDE SEQUENCE [LARGE SCALE GENOMIC DNA]</scope>
    <source>
        <strain evidence="7 8">UWS3</strain>
    </source>
</reference>
<dbReference type="RefSeq" id="WP_157797866.1">
    <property type="nucleotide sequence ID" value="NZ_JAQXKX010000045.1"/>
</dbReference>
<keyword evidence="3" id="KW-0731">Sigma factor</keyword>
<feature type="domain" description="RNA polymerase sigma-70 region 2" evidence="6">
    <location>
        <begin position="17"/>
        <end position="83"/>
    </location>
</feature>
<dbReference type="Pfam" id="PF04542">
    <property type="entry name" value="Sigma70_r2"/>
    <property type="match status" value="1"/>
</dbReference>
<keyword evidence="5" id="KW-0804">Transcription</keyword>
<dbReference type="InterPro" id="IPR039425">
    <property type="entry name" value="RNA_pol_sigma-70-like"/>
</dbReference>
<dbReference type="PANTHER" id="PTHR43133:SF8">
    <property type="entry name" value="RNA POLYMERASE SIGMA FACTOR HI_1459-RELATED"/>
    <property type="match status" value="1"/>
</dbReference>
<name>A0A2M9A5H8_9BACT</name>
<dbReference type="NCBIfam" id="TIGR02937">
    <property type="entry name" value="sigma70-ECF"/>
    <property type="match status" value="1"/>
</dbReference>
<dbReference type="GO" id="GO:0016987">
    <property type="term" value="F:sigma factor activity"/>
    <property type="evidence" value="ECO:0007669"/>
    <property type="project" value="UniProtKB-KW"/>
</dbReference>
<evidence type="ECO:0000256" key="5">
    <source>
        <dbReference type="ARBA" id="ARBA00023163"/>
    </source>
</evidence>
<dbReference type="Proteomes" id="UP000231134">
    <property type="component" value="Unassembled WGS sequence"/>
</dbReference>
<dbReference type="InterPro" id="IPR013324">
    <property type="entry name" value="RNA_pol_sigma_r3/r4-like"/>
</dbReference>